<feature type="domain" description="Multidrug resistance protein MdtA-like C-terminal permuted SH3" evidence="7">
    <location>
        <begin position="292"/>
        <end position="353"/>
    </location>
</feature>
<comment type="subcellular location">
    <subcellularLocation>
        <location evidence="1">Cell envelope</location>
    </subcellularLocation>
</comment>
<dbReference type="NCBIfam" id="TIGR01730">
    <property type="entry name" value="RND_mfp"/>
    <property type="match status" value="1"/>
</dbReference>
<name>A0ABT5E0C1_9BACT</name>
<evidence type="ECO:0000259" key="4">
    <source>
        <dbReference type="Pfam" id="PF25876"/>
    </source>
</evidence>
<evidence type="ECO:0000259" key="6">
    <source>
        <dbReference type="Pfam" id="PF25944"/>
    </source>
</evidence>
<dbReference type="Pfam" id="PF25967">
    <property type="entry name" value="RND-MFP_C"/>
    <property type="match status" value="1"/>
</dbReference>
<sequence>MLLALVACGSPGSAAAPKSAPGPVEVGVLTLAPTPVTLTRELPGRVSALRVAEVRARVSGVVEKRLFEEGSEVKEGQALYRIEAAPYQASLKSAKASLRRAQSGLNSARDIAQRDEELMASAGAVSAETAERSAASLQSIEADIAANKAAVQSAQINLGYTSVTAPVSGRIGRSAVTEGAYVQQSPATLMATIQQIDKVYVDVTQSTTELQRLRRELESDALRPAGEAATVTLLLEDGSKYSETGTLEFTDVTVEPGTGSVVLRAVFPNPRGELLPGMFVRARVDQGEDPAALLVPQRAVTRDTRGQAWAMVVGAENKVERRKLVADRVVGNAWRVTSGLFAGEQVIVDGLQKIRPGAQVTTVAAAPDEAPAPGDKPPEAVAAGDGKAENPPAAAASEGKAEAAPAAGEGKAEAARQ</sequence>
<dbReference type="Gene3D" id="2.40.50.100">
    <property type="match status" value="1"/>
</dbReference>
<accession>A0ABT5E0C1</accession>
<evidence type="ECO:0000313" key="9">
    <source>
        <dbReference type="Proteomes" id="UP001221686"/>
    </source>
</evidence>
<dbReference type="EMBL" id="JAQNDL010000001">
    <property type="protein sequence ID" value="MDC0718142.1"/>
    <property type="molecule type" value="Genomic_DNA"/>
</dbReference>
<feature type="domain" description="Multidrug resistance protein MdtA-like alpha-helical hairpin" evidence="4">
    <location>
        <begin position="91"/>
        <end position="161"/>
    </location>
</feature>
<reference evidence="8 9" key="1">
    <citation type="submission" date="2022-11" db="EMBL/GenBank/DDBJ databases">
        <title>Minimal conservation of predation-associated metabolite biosynthetic gene clusters underscores biosynthetic potential of Myxococcota including descriptions for ten novel species: Archangium lansinium sp. nov., Myxococcus landrumus sp. nov., Nannocystis bai.</title>
        <authorList>
            <person name="Ahearne A."/>
            <person name="Stevens C."/>
            <person name="Dowd S."/>
        </authorList>
    </citation>
    <scope>NUCLEOTIDE SEQUENCE [LARGE SCALE GENOMIC DNA]</scope>
    <source>
        <strain evidence="8 9">BB15-2</strain>
    </source>
</reference>
<dbReference type="Pfam" id="PF25917">
    <property type="entry name" value="BSH_RND"/>
    <property type="match status" value="1"/>
</dbReference>
<dbReference type="InterPro" id="IPR058626">
    <property type="entry name" value="MdtA-like_b-barrel"/>
</dbReference>
<evidence type="ECO:0000256" key="3">
    <source>
        <dbReference type="SAM" id="MobiDB-lite"/>
    </source>
</evidence>
<evidence type="ECO:0000259" key="5">
    <source>
        <dbReference type="Pfam" id="PF25917"/>
    </source>
</evidence>
<dbReference type="InterPro" id="IPR058625">
    <property type="entry name" value="MdtA-like_BSH"/>
</dbReference>
<dbReference type="Gene3D" id="2.40.420.20">
    <property type="match status" value="1"/>
</dbReference>
<dbReference type="PANTHER" id="PTHR30158">
    <property type="entry name" value="ACRA/E-RELATED COMPONENT OF DRUG EFFLUX TRANSPORTER"/>
    <property type="match status" value="1"/>
</dbReference>
<dbReference type="Pfam" id="PF25876">
    <property type="entry name" value="HH_MFP_RND"/>
    <property type="match status" value="1"/>
</dbReference>
<dbReference type="Proteomes" id="UP001221686">
    <property type="component" value="Unassembled WGS sequence"/>
</dbReference>
<dbReference type="InterPro" id="IPR058624">
    <property type="entry name" value="MdtA-like_HH"/>
</dbReference>
<evidence type="ECO:0000313" key="8">
    <source>
        <dbReference type="EMBL" id="MDC0718142.1"/>
    </source>
</evidence>
<feature type="domain" description="Multidrug resistance protein MdtA-like barrel-sandwich hybrid" evidence="5">
    <location>
        <begin position="50"/>
        <end position="194"/>
    </location>
</feature>
<dbReference type="Pfam" id="PF25944">
    <property type="entry name" value="Beta-barrel_RND"/>
    <property type="match status" value="1"/>
</dbReference>
<feature type="compositionally biased region" description="Low complexity" evidence="3">
    <location>
        <begin position="391"/>
        <end position="409"/>
    </location>
</feature>
<gene>
    <name evidence="8" type="ORF">POL25_14640</name>
</gene>
<comment type="similarity">
    <text evidence="2">Belongs to the membrane fusion protein (MFP) (TC 8.A.1) family.</text>
</comment>
<comment type="caution">
    <text evidence="8">The sequence shown here is derived from an EMBL/GenBank/DDBJ whole genome shotgun (WGS) entry which is preliminary data.</text>
</comment>
<proteinExistence type="inferred from homology"/>
<dbReference type="Gene3D" id="1.10.287.470">
    <property type="entry name" value="Helix hairpin bin"/>
    <property type="match status" value="1"/>
</dbReference>
<dbReference type="SUPFAM" id="SSF111369">
    <property type="entry name" value="HlyD-like secretion proteins"/>
    <property type="match status" value="1"/>
</dbReference>
<keyword evidence="9" id="KW-1185">Reference proteome</keyword>
<evidence type="ECO:0000256" key="2">
    <source>
        <dbReference type="ARBA" id="ARBA00009477"/>
    </source>
</evidence>
<dbReference type="InterPro" id="IPR006143">
    <property type="entry name" value="RND_pump_MFP"/>
</dbReference>
<evidence type="ECO:0000259" key="7">
    <source>
        <dbReference type="Pfam" id="PF25967"/>
    </source>
</evidence>
<dbReference type="InterPro" id="IPR058627">
    <property type="entry name" value="MdtA-like_C"/>
</dbReference>
<protein>
    <submittedName>
        <fullName evidence="8">Efflux RND transporter periplasmic adaptor subunit</fullName>
    </submittedName>
</protein>
<feature type="domain" description="Multidrug resistance protein MdtA-like beta-barrel" evidence="6">
    <location>
        <begin position="199"/>
        <end position="287"/>
    </location>
</feature>
<feature type="region of interest" description="Disordered" evidence="3">
    <location>
        <begin position="365"/>
        <end position="417"/>
    </location>
</feature>
<evidence type="ECO:0000256" key="1">
    <source>
        <dbReference type="ARBA" id="ARBA00004196"/>
    </source>
</evidence>
<dbReference type="PANTHER" id="PTHR30158:SF3">
    <property type="entry name" value="MULTIDRUG EFFLUX PUMP SUBUNIT ACRA-RELATED"/>
    <property type="match status" value="1"/>
</dbReference>
<organism evidence="8 9">
    <name type="scientific">Nannocystis bainbridge</name>
    <dbReference type="NCBI Taxonomy" id="2995303"/>
    <lineage>
        <taxon>Bacteria</taxon>
        <taxon>Pseudomonadati</taxon>
        <taxon>Myxococcota</taxon>
        <taxon>Polyangia</taxon>
        <taxon>Nannocystales</taxon>
        <taxon>Nannocystaceae</taxon>
        <taxon>Nannocystis</taxon>
    </lineage>
</organism>
<dbReference type="Gene3D" id="2.40.30.170">
    <property type="match status" value="1"/>
</dbReference>